<sequence length="168" mass="18949">MEAFERFLSNGIHECFFIIDNGRFHKTHSVQIMLQKNGLKNPRKPKNREIVANETHTINGPHRNPRKPKNNGILTDGTLKVDRPYRSQEASSGSDASRAGSEGSNGRHHEEWIMSKSLFTVYTQIGSFPRGSNSSKLKTEELVDISAPRDSALQSHIATMLGHESRRR</sequence>
<feature type="compositionally biased region" description="Low complexity" evidence="1">
    <location>
        <begin position="90"/>
        <end position="104"/>
    </location>
</feature>
<dbReference type="AlphaFoldDB" id="A0A0C2MK35"/>
<organism evidence="2 3">
    <name type="scientific">Thelohanellus kitauei</name>
    <name type="common">Myxosporean</name>
    <dbReference type="NCBI Taxonomy" id="669202"/>
    <lineage>
        <taxon>Eukaryota</taxon>
        <taxon>Metazoa</taxon>
        <taxon>Cnidaria</taxon>
        <taxon>Myxozoa</taxon>
        <taxon>Myxosporea</taxon>
        <taxon>Bivalvulida</taxon>
        <taxon>Platysporina</taxon>
        <taxon>Myxobolidae</taxon>
        <taxon>Thelohanellus</taxon>
    </lineage>
</organism>
<accession>A0A0C2MK35</accession>
<reference evidence="2 3" key="1">
    <citation type="journal article" date="2014" name="Genome Biol. Evol.">
        <title>The genome of the myxosporean Thelohanellus kitauei shows adaptations to nutrient acquisition within its fish host.</title>
        <authorList>
            <person name="Yang Y."/>
            <person name="Xiong J."/>
            <person name="Zhou Z."/>
            <person name="Huo F."/>
            <person name="Miao W."/>
            <person name="Ran C."/>
            <person name="Liu Y."/>
            <person name="Zhang J."/>
            <person name="Feng J."/>
            <person name="Wang M."/>
            <person name="Wang M."/>
            <person name="Wang L."/>
            <person name="Yao B."/>
        </authorList>
    </citation>
    <scope>NUCLEOTIDE SEQUENCE [LARGE SCALE GENOMIC DNA]</scope>
    <source>
        <strain evidence="2">Wuqing</strain>
    </source>
</reference>
<evidence type="ECO:0000313" key="2">
    <source>
        <dbReference type="EMBL" id="KII64750.1"/>
    </source>
</evidence>
<keyword evidence="3" id="KW-1185">Reference proteome</keyword>
<name>A0A0C2MK35_THEKT</name>
<evidence type="ECO:0000313" key="3">
    <source>
        <dbReference type="Proteomes" id="UP000031668"/>
    </source>
</evidence>
<proteinExistence type="predicted"/>
<evidence type="ECO:0000256" key="1">
    <source>
        <dbReference type="SAM" id="MobiDB-lite"/>
    </source>
</evidence>
<dbReference type="Proteomes" id="UP000031668">
    <property type="component" value="Unassembled WGS sequence"/>
</dbReference>
<dbReference type="EMBL" id="JWZT01004114">
    <property type="protein sequence ID" value="KII64750.1"/>
    <property type="molecule type" value="Genomic_DNA"/>
</dbReference>
<protein>
    <submittedName>
        <fullName evidence="2">Uncharacterized protein</fullName>
    </submittedName>
</protein>
<feature type="region of interest" description="Disordered" evidence="1">
    <location>
        <begin position="53"/>
        <end position="107"/>
    </location>
</feature>
<gene>
    <name evidence="2" type="ORF">RF11_06642</name>
</gene>
<comment type="caution">
    <text evidence="2">The sequence shown here is derived from an EMBL/GenBank/DDBJ whole genome shotgun (WGS) entry which is preliminary data.</text>
</comment>